<keyword evidence="3" id="KW-1185">Reference proteome</keyword>
<dbReference type="OrthoDB" id="1449035at2"/>
<evidence type="ECO:0000313" key="3">
    <source>
        <dbReference type="Proteomes" id="UP000014962"/>
    </source>
</evidence>
<evidence type="ECO:0000313" key="2">
    <source>
        <dbReference type="EMBL" id="EPR71946.1"/>
    </source>
</evidence>
<dbReference type="AlphaFoldDB" id="S7VPM8"/>
<accession>S7VPM8</accession>
<dbReference type="eggNOG" id="ENOG50345TV">
    <property type="taxonomic scope" value="Bacteria"/>
</dbReference>
<protein>
    <submittedName>
        <fullName evidence="2">Uncharacterized protein</fullName>
    </submittedName>
</protein>
<evidence type="ECO:0000256" key="1">
    <source>
        <dbReference type="SAM" id="SignalP"/>
    </source>
</evidence>
<name>S7VPM8_9FLAO</name>
<comment type="caution">
    <text evidence="2">The sequence shown here is derived from an EMBL/GenBank/DDBJ whole genome shotgun (WGS) entry which is preliminary data.</text>
</comment>
<organism evidence="2 3">
    <name type="scientific">Winogradskyella psychrotolerans RS-3</name>
    <dbReference type="NCBI Taxonomy" id="641526"/>
    <lineage>
        <taxon>Bacteria</taxon>
        <taxon>Pseudomonadati</taxon>
        <taxon>Bacteroidota</taxon>
        <taxon>Flavobacteriia</taxon>
        <taxon>Flavobacteriales</taxon>
        <taxon>Flavobacteriaceae</taxon>
        <taxon>Winogradskyella</taxon>
    </lineage>
</organism>
<sequence>MKSFIKSMLLMALTLLSFSCSSDDDTITPTLNTSEYFKYSINNGPDRIFDAYARGRYEPNPNSTFEKFYFRAGAATADGPTVIVDADFTFQDFTSFTNTTNFNWGVSDGLTANFYFTELTPGHTFLSSWTVMPSNPIVCTITVHPVNVGDYIEFSFQGDFLLATENSVQGSIVGEGRVLRE</sequence>
<dbReference type="RefSeq" id="WP_020896235.1">
    <property type="nucleotide sequence ID" value="NZ_ATMR01000139.1"/>
</dbReference>
<feature type="chain" id="PRO_5004545625" evidence="1">
    <location>
        <begin position="23"/>
        <end position="181"/>
    </location>
</feature>
<feature type="signal peptide" evidence="1">
    <location>
        <begin position="1"/>
        <end position="22"/>
    </location>
</feature>
<proteinExistence type="predicted"/>
<dbReference type="STRING" id="641526.ADIWIN_3144"/>
<dbReference type="EMBL" id="ATMR01000139">
    <property type="protein sequence ID" value="EPR71946.1"/>
    <property type="molecule type" value="Genomic_DNA"/>
</dbReference>
<dbReference type="Proteomes" id="UP000014962">
    <property type="component" value="Unassembled WGS sequence"/>
</dbReference>
<gene>
    <name evidence="2" type="ORF">ADIWIN_3144</name>
</gene>
<keyword evidence="1" id="KW-0732">Signal</keyword>
<dbReference type="PROSITE" id="PS51257">
    <property type="entry name" value="PROKAR_LIPOPROTEIN"/>
    <property type="match status" value="1"/>
</dbReference>
<reference evidence="2 3" key="1">
    <citation type="journal article" date="2013" name="Genome Announc.">
        <title>Draft Genome Sequence of Winogradskyella psychrotolerans RS-3T, Isolated from the Marine Transect of Kongsfjorden, Ny-Alesund, Svalbard, Arctic Ocean.</title>
        <authorList>
            <person name="Kumar Pinnaka A."/>
            <person name="Ara S."/>
            <person name="Singh A."/>
            <person name="Shivaji S."/>
        </authorList>
    </citation>
    <scope>NUCLEOTIDE SEQUENCE [LARGE SCALE GENOMIC DNA]</scope>
    <source>
        <strain evidence="2 3">RS-3</strain>
    </source>
</reference>